<feature type="domain" description="GAF" evidence="2">
    <location>
        <begin position="19"/>
        <end position="164"/>
    </location>
</feature>
<comment type="caution">
    <text evidence="4">The sequence shown here is derived from an EMBL/GenBank/DDBJ whole genome shotgun (WGS) entry which is preliminary data.</text>
</comment>
<keyword evidence="5" id="KW-1185">Reference proteome</keyword>
<evidence type="ECO:0000259" key="2">
    <source>
        <dbReference type="SMART" id="SM00065"/>
    </source>
</evidence>
<keyword evidence="1" id="KW-0378">Hydrolase</keyword>
<dbReference type="SMART" id="SM00065">
    <property type="entry name" value="GAF"/>
    <property type="match status" value="1"/>
</dbReference>
<dbReference type="EMBL" id="JADQDK010000001">
    <property type="protein sequence ID" value="MBW0133070.1"/>
    <property type="molecule type" value="Genomic_DNA"/>
</dbReference>
<evidence type="ECO:0000313" key="4">
    <source>
        <dbReference type="EMBL" id="MBW0133070.1"/>
    </source>
</evidence>
<gene>
    <name evidence="4" type="ORF">I4I81_02195</name>
</gene>
<name>A0ABS6ULD1_9PSEU</name>
<evidence type="ECO:0000256" key="1">
    <source>
        <dbReference type="ARBA" id="ARBA00022801"/>
    </source>
</evidence>
<dbReference type="Pfam" id="PF07228">
    <property type="entry name" value="SpoIIE"/>
    <property type="match status" value="1"/>
</dbReference>
<sequence length="445" mass="46263">MHSADRVAAVRTSGLLETGPEEAFNRLTRLAAIVLGTPMVALTVVDDVRSVLKGAPDPSLLGGTYESPIEDAACRFVIDTGAEVCTPDVSLDPRLRDLRQIHDFGAASWVGVPVLDPAGRVLGNLCAMDGVVRHWTELHLETLRTLALAAGGEIALRLALQEADHHAALADLHAEQADRHATEAAELAATLQQSLLPAHPPRMDGVVVGARFRPGGTGVEVMGDFYDVVPVDGGFGVVIGDVCGKGAPAARTTAMARSALRTVAHTESDPVRVLHTLNEVLHVWFDGRASFVTALYATFTRPAGTPPGSWLVAMACAGHPPAFVRRADGSVEPLAGGGRVLGILRESVVARQTALLAAGDALVLHTDGVTEARSAVGAEQFDETGVAAALARCAPGAGADALAGALVDAANRYSGDRPTDDIGVVVVLADPRATARDRPRRSDPG</sequence>
<feature type="domain" description="PPM-type phosphatase" evidence="3">
    <location>
        <begin position="203"/>
        <end position="429"/>
    </location>
</feature>
<proteinExistence type="predicted"/>
<evidence type="ECO:0000313" key="5">
    <source>
        <dbReference type="Proteomes" id="UP000694287"/>
    </source>
</evidence>
<evidence type="ECO:0000259" key="3">
    <source>
        <dbReference type="SMART" id="SM00331"/>
    </source>
</evidence>
<accession>A0ABS6ULD1</accession>
<dbReference type="Pfam" id="PF01590">
    <property type="entry name" value="GAF"/>
    <property type="match status" value="1"/>
</dbReference>
<organism evidence="4 5">
    <name type="scientific">Pseudonocardia abyssalis</name>
    <dbReference type="NCBI Taxonomy" id="2792008"/>
    <lineage>
        <taxon>Bacteria</taxon>
        <taxon>Bacillati</taxon>
        <taxon>Actinomycetota</taxon>
        <taxon>Actinomycetes</taxon>
        <taxon>Pseudonocardiales</taxon>
        <taxon>Pseudonocardiaceae</taxon>
        <taxon>Pseudonocardia</taxon>
    </lineage>
</organism>
<protein>
    <submittedName>
        <fullName evidence="4">SpoIIE family protein phosphatase</fullName>
    </submittedName>
</protein>
<dbReference type="SMART" id="SM00331">
    <property type="entry name" value="PP2C_SIG"/>
    <property type="match status" value="1"/>
</dbReference>
<dbReference type="RefSeq" id="WP_218604096.1">
    <property type="nucleotide sequence ID" value="NZ_JADQDJ010000188.1"/>
</dbReference>
<dbReference type="InterPro" id="IPR003018">
    <property type="entry name" value="GAF"/>
</dbReference>
<dbReference type="InterPro" id="IPR052016">
    <property type="entry name" value="Bact_Sigma-Reg"/>
</dbReference>
<dbReference type="Proteomes" id="UP000694287">
    <property type="component" value="Unassembled WGS sequence"/>
</dbReference>
<dbReference type="InterPro" id="IPR001932">
    <property type="entry name" value="PPM-type_phosphatase-like_dom"/>
</dbReference>
<dbReference type="PANTHER" id="PTHR43156">
    <property type="entry name" value="STAGE II SPORULATION PROTEIN E-RELATED"/>
    <property type="match status" value="1"/>
</dbReference>
<dbReference type="PANTHER" id="PTHR43156:SF2">
    <property type="entry name" value="STAGE II SPORULATION PROTEIN E"/>
    <property type="match status" value="1"/>
</dbReference>
<reference evidence="4 5" key="1">
    <citation type="submission" date="2020-11" db="EMBL/GenBank/DDBJ databases">
        <title>Pseudonocardia abyssalis sp. nov. and Pseudonocardia oceani sp. nov., description and phylogenomic analysis of two novel actinomycetes isolated from the deep Southern Ocean.</title>
        <authorList>
            <person name="Parra J."/>
        </authorList>
    </citation>
    <scope>NUCLEOTIDE SEQUENCE [LARGE SCALE GENOMIC DNA]</scope>
    <source>
        <strain evidence="4 5">KRD-168</strain>
    </source>
</reference>